<keyword evidence="5" id="KW-0808">Transferase</keyword>
<keyword evidence="6" id="KW-0479">Metal-binding</keyword>
<comment type="caution">
    <text evidence="15">The sequence shown here is derived from an EMBL/GenBank/DDBJ whole genome shotgun (WGS) entry which is preliminary data.</text>
</comment>
<feature type="domain" description="SIAH-type" evidence="14">
    <location>
        <begin position="172"/>
        <end position="230"/>
    </location>
</feature>
<dbReference type="InterPro" id="IPR001841">
    <property type="entry name" value="Znf_RING"/>
</dbReference>
<reference evidence="15 16" key="1">
    <citation type="journal article" date="2023" name="G3 (Bethesda)">
        <title>A chromosome-length genome assembly and annotation of blackberry (Rubus argutus, cv. 'Hillquist').</title>
        <authorList>
            <person name="Bruna T."/>
            <person name="Aryal R."/>
            <person name="Dudchenko O."/>
            <person name="Sargent D.J."/>
            <person name="Mead D."/>
            <person name="Buti M."/>
            <person name="Cavallini A."/>
            <person name="Hytonen T."/>
            <person name="Andres J."/>
            <person name="Pham M."/>
            <person name="Weisz D."/>
            <person name="Mascagni F."/>
            <person name="Usai G."/>
            <person name="Natali L."/>
            <person name="Bassil N."/>
            <person name="Fernandez G.E."/>
            <person name="Lomsadze A."/>
            <person name="Armour M."/>
            <person name="Olukolu B."/>
            <person name="Poorten T."/>
            <person name="Britton C."/>
            <person name="Davik J."/>
            <person name="Ashrafi H."/>
            <person name="Aiden E.L."/>
            <person name="Borodovsky M."/>
            <person name="Worthington M."/>
        </authorList>
    </citation>
    <scope>NUCLEOTIDE SEQUENCE [LARGE SCALE GENOMIC DNA]</scope>
    <source>
        <strain evidence="15">PI 553951</strain>
    </source>
</reference>
<dbReference type="Pfam" id="PF21362">
    <property type="entry name" value="Sina_RING"/>
    <property type="match status" value="1"/>
</dbReference>
<evidence type="ECO:0000256" key="3">
    <source>
        <dbReference type="ARBA" id="ARBA00009119"/>
    </source>
</evidence>
<dbReference type="InterPro" id="IPR013010">
    <property type="entry name" value="Znf_SIAH"/>
</dbReference>
<feature type="compositionally biased region" description="Polar residues" evidence="12">
    <location>
        <begin position="34"/>
        <end position="43"/>
    </location>
</feature>
<evidence type="ECO:0000256" key="1">
    <source>
        <dbReference type="ARBA" id="ARBA00000900"/>
    </source>
</evidence>
<dbReference type="InterPro" id="IPR044286">
    <property type="entry name" value="SINL_plant"/>
</dbReference>
<evidence type="ECO:0000256" key="10">
    <source>
        <dbReference type="ARBA" id="ARBA00024004"/>
    </source>
</evidence>
<evidence type="ECO:0000256" key="6">
    <source>
        <dbReference type="ARBA" id="ARBA00022723"/>
    </source>
</evidence>
<dbReference type="AlphaFoldDB" id="A0AAW1XZI6"/>
<feature type="compositionally biased region" description="Acidic residues" evidence="12">
    <location>
        <begin position="48"/>
        <end position="98"/>
    </location>
</feature>
<dbReference type="PANTHER" id="PTHR46632">
    <property type="entry name" value="E3 UBIQUITIN-PROTEIN LIGASE SINA-LIKE 4"/>
    <property type="match status" value="1"/>
</dbReference>
<dbReference type="Pfam" id="PF21361">
    <property type="entry name" value="Sina_ZnF"/>
    <property type="match status" value="1"/>
</dbReference>
<evidence type="ECO:0000256" key="5">
    <source>
        <dbReference type="ARBA" id="ARBA00022679"/>
    </source>
</evidence>
<evidence type="ECO:0000256" key="2">
    <source>
        <dbReference type="ARBA" id="ARBA00004906"/>
    </source>
</evidence>
<keyword evidence="7 11" id="KW-0863">Zinc-finger</keyword>
<evidence type="ECO:0000256" key="9">
    <source>
        <dbReference type="ARBA" id="ARBA00022833"/>
    </source>
</evidence>
<dbReference type="Gene3D" id="3.30.40.10">
    <property type="entry name" value="Zinc/RING finger domain, C3HC4 (zinc finger)"/>
    <property type="match status" value="1"/>
</dbReference>
<comment type="function">
    <text evidence="10">E3 ubiquitin-protein ligase that mediates ubiquitination and subsequent proteasomal degradation of target proteins. E3 ubiquitin ligases accept ubiquitin from an E2 ubiquitin-conjugating enzyme in the form of a thioester and then directly transfers the ubiquitin to targeted substrates. It probably triggers the ubiquitin-mediated degradation of different substrates.</text>
</comment>
<evidence type="ECO:0000256" key="12">
    <source>
        <dbReference type="SAM" id="MobiDB-lite"/>
    </source>
</evidence>
<evidence type="ECO:0000256" key="4">
    <source>
        <dbReference type="ARBA" id="ARBA00012483"/>
    </source>
</evidence>
<dbReference type="SUPFAM" id="SSF49599">
    <property type="entry name" value="TRAF domain-like"/>
    <property type="match status" value="1"/>
</dbReference>
<evidence type="ECO:0000256" key="8">
    <source>
        <dbReference type="ARBA" id="ARBA00022786"/>
    </source>
</evidence>
<feature type="region of interest" description="Disordered" evidence="12">
    <location>
        <begin position="1"/>
        <end position="107"/>
    </location>
</feature>
<evidence type="ECO:0000259" key="13">
    <source>
        <dbReference type="PROSITE" id="PS50089"/>
    </source>
</evidence>
<evidence type="ECO:0000313" key="15">
    <source>
        <dbReference type="EMBL" id="KAK9941871.1"/>
    </source>
</evidence>
<keyword evidence="8" id="KW-0833">Ubl conjugation pathway</keyword>
<sequence>MVRLSRPLCDIEDDEDNGGSSRPVPKRARRDFPSMTSWRVVQQSEHDGSEEEYEEDDDELDCQEDDEEGEYEEQEYQDEYDNDNDDDVDIEDEEEEPNYEPISDDPINVTLNDPGVLDCPICCETLTIPIFQCDNNGHIACSSCSSKIHQCPSCSSPFGSSRCRAIEKVLESSTTSCRNSKYGCKETMTYDKKREHEKECMHLPCSCPHSGCDFVASRKNLYKHFDTDHVNSATRFMYYSDFSITLKKNEKFLVLQEKDEGTIFILKNCVVEGVGNAVKLCCLQPSFMRESYYKLVAKTKGNVLSLQSSTKSRPRQVYGGPPSKDSFLLIPLDFFRLSDQLKINLSVWPNGVNPPVV</sequence>
<evidence type="ECO:0000256" key="7">
    <source>
        <dbReference type="ARBA" id="ARBA00022771"/>
    </source>
</evidence>
<dbReference type="EC" id="2.3.2.27" evidence="4"/>
<protein>
    <recommendedName>
        <fullName evidence="4">RING-type E3 ubiquitin transferase</fullName>
        <ecNumber evidence="4">2.3.2.27</ecNumber>
    </recommendedName>
</protein>
<accession>A0AAW1XZI6</accession>
<organism evidence="15 16">
    <name type="scientific">Rubus argutus</name>
    <name type="common">Southern blackberry</name>
    <dbReference type="NCBI Taxonomy" id="59490"/>
    <lineage>
        <taxon>Eukaryota</taxon>
        <taxon>Viridiplantae</taxon>
        <taxon>Streptophyta</taxon>
        <taxon>Embryophyta</taxon>
        <taxon>Tracheophyta</taxon>
        <taxon>Spermatophyta</taxon>
        <taxon>Magnoliopsida</taxon>
        <taxon>eudicotyledons</taxon>
        <taxon>Gunneridae</taxon>
        <taxon>Pentapetalae</taxon>
        <taxon>rosids</taxon>
        <taxon>fabids</taxon>
        <taxon>Rosales</taxon>
        <taxon>Rosaceae</taxon>
        <taxon>Rosoideae</taxon>
        <taxon>Rosoideae incertae sedis</taxon>
        <taxon>Rubus</taxon>
    </lineage>
</organism>
<evidence type="ECO:0000259" key="14">
    <source>
        <dbReference type="PROSITE" id="PS51081"/>
    </source>
</evidence>
<comment type="catalytic activity">
    <reaction evidence="1">
        <text>S-ubiquitinyl-[E2 ubiquitin-conjugating enzyme]-L-cysteine + [acceptor protein]-L-lysine = [E2 ubiquitin-conjugating enzyme]-L-cysteine + N(6)-ubiquitinyl-[acceptor protein]-L-lysine.</text>
        <dbReference type="EC" id="2.3.2.27"/>
    </reaction>
</comment>
<dbReference type="GO" id="GO:0008270">
    <property type="term" value="F:zinc ion binding"/>
    <property type="evidence" value="ECO:0007669"/>
    <property type="project" value="UniProtKB-KW"/>
</dbReference>
<proteinExistence type="inferred from homology"/>
<dbReference type="InterPro" id="IPR013083">
    <property type="entry name" value="Znf_RING/FYVE/PHD"/>
</dbReference>
<comment type="similarity">
    <text evidence="3">Belongs to the SINA (Seven in absentia) family.</text>
</comment>
<dbReference type="CDD" id="cd16571">
    <property type="entry name" value="RING-HC_SIAHs"/>
    <property type="match status" value="1"/>
</dbReference>
<dbReference type="PROSITE" id="PS51081">
    <property type="entry name" value="ZF_SIAH"/>
    <property type="match status" value="1"/>
</dbReference>
<comment type="pathway">
    <text evidence="2">Protein modification; protein ubiquitination.</text>
</comment>
<evidence type="ECO:0000313" key="16">
    <source>
        <dbReference type="Proteomes" id="UP001457282"/>
    </source>
</evidence>
<name>A0AAW1XZI6_RUBAR</name>
<dbReference type="Proteomes" id="UP001457282">
    <property type="component" value="Unassembled WGS sequence"/>
</dbReference>
<dbReference type="GO" id="GO:0061630">
    <property type="term" value="F:ubiquitin protein ligase activity"/>
    <property type="evidence" value="ECO:0007669"/>
    <property type="project" value="UniProtKB-EC"/>
</dbReference>
<keyword evidence="9" id="KW-0862">Zinc</keyword>
<feature type="domain" description="RING-type" evidence="13">
    <location>
        <begin position="119"/>
        <end position="155"/>
    </location>
</feature>
<dbReference type="PROSITE" id="PS50089">
    <property type="entry name" value="ZF_RING_2"/>
    <property type="match status" value="1"/>
</dbReference>
<dbReference type="EMBL" id="JBEDUW010000002">
    <property type="protein sequence ID" value="KAK9941871.1"/>
    <property type="molecule type" value="Genomic_DNA"/>
</dbReference>
<dbReference type="PANTHER" id="PTHR46632:SF16">
    <property type="entry name" value="E3 UBIQUITIN-PROTEIN LIGASE SINA-LIKE 10"/>
    <property type="match status" value="1"/>
</dbReference>
<evidence type="ECO:0000256" key="11">
    <source>
        <dbReference type="PROSITE-ProRule" id="PRU00455"/>
    </source>
</evidence>
<dbReference type="InterPro" id="IPR049548">
    <property type="entry name" value="Sina-like_RING"/>
</dbReference>
<gene>
    <name evidence="15" type="ORF">M0R45_007564</name>
</gene>
<keyword evidence="16" id="KW-1185">Reference proteome</keyword>